<dbReference type="HOGENOM" id="CLU_3320164_0_0_1"/>
<organism evidence="1 2">
    <name type="scientific">Pichia kudriavzevii</name>
    <name type="common">Yeast</name>
    <name type="synonym">Issatchenkia orientalis</name>
    <dbReference type="NCBI Taxonomy" id="4909"/>
    <lineage>
        <taxon>Eukaryota</taxon>
        <taxon>Fungi</taxon>
        <taxon>Dikarya</taxon>
        <taxon>Ascomycota</taxon>
        <taxon>Saccharomycotina</taxon>
        <taxon>Pichiomycetes</taxon>
        <taxon>Pichiales</taxon>
        <taxon>Pichiaceae</taxon>
        <taxon>Pichia</taxon>
    </lineage>
</organism>
<gene>
    <name evidence="1" type="ORF">JL09_g6289</name>
</gene>
<accession>A0A099NP47</accession>
<evidence type="ECO:0000313" key="1">
    <source>
        <dbReference type="EMBL" id="KGK34563.1"/>
    </source>
</evidence>
<reference evidence="2" key="1">
    <citation type="journal article" date="2014" name="Microb. Cell Fact.">
        <title>Exploiting Issatchenkia orientalis SD108 for succinic acid production.</title>
        <authorList>
            <person name="Xiao H."/>
            <person name="Shao Z."/>
            <person name="Jiang Y."/>
            <person name="Dole S."/>
            <person name="Zhao H."/>
        </authorList>
    </citation>
    <scope>NUCLEOTIDE SEQUENCE [LARGE SCALE GENOMIC DNA]</scope>
    <source>
        <strain evidence="2">SD108</strain>
    </source>
</reference>
<protein>
    <submittedName>
        <fullName evidence="1">Uncharacterized protein</fullName>
    </submittedName>
</protein>
<proteinExistence type="predicted"/>
<dbReference type="EMBL" id="JQFK01001514">
    <property type="protein sequence ID" value="KGK34563.1"/>
    <property type="molecule type" value="Genomic_DNA"/>
</dbReference>
<sequence length="39" mass="4687">MRINRFRIRLLIIAPGEEALFRKVVAQLDVEMLYLLQTR</sequence>
<comment type="caution">
    <text evidence="1">The sequence shown here is derived from an EMBL/GenBank/DDBJ whole genome shotgun (WGS) entry which is preliminary data.</text>
</comment>
<dbReference type="AlphaFoldDB" id="A0A099NP47"/>
<dbReference type="Proteomes" id="UP000029867">
    <property type="component" value="Unassembled WGS sequence"/>
</dbReference>
<name>A0A099NP47_PICKU</name>
<evidence type="ECO:0000313" key="2">
    <source>
        <dbReference type="Proteomes" id="UP000029867"/>
    </source>
</evidence>